<gene>
    <name evidence="2" type="ORF">LCGC14_0326230</name>
</gene>
<feature type="compositionally biased region" description="Basic and acidic residues" evidence="1">
    <location>
        <begin position="8"/>
        <end position="20"/>
    </location>
</feature>
<dbReference type="AlphaFoldDB" id="A0A0F9U0L2"/>
<organism evidence="2">
    <name type="scientific">marine sediment metagenome</name>
    <dbReference type="NCBI Taxonomy" id="412755"/>
    <lineage>
        <taxon>unclassified sequences</taxon>
        <taxon>metagenomes</taxon>
        <taxon>ecological metagenomes</taxon>
    </lineage>
</organism>
<name>A0A0F9U0L2_9ZZZZ</name>
<proteinExistence type="predicted"/>
<dbReference type="EMBL" id="LAZR01000225">
    <property type="protein sequence ID" value="KKN80817.1"/>
    <property type="molecule type" value="Genomic_DNA"/>
</dbReference>
<evidence type="ECO:0000313" key="2">
    <source>
        <dbReference type="EMBL" id="KKN80817.1"/>
    </source>
</evidence>
<sequence>MGIELDASEVKTEKPEKSGELETWNEVADGAEPETAPEAAAPEPEPEPEPETEPESEPAPPTQQPEQPAAQLPKFLASAERARAKVRNLQVKEKNLLDQANEIRGKIDAAYTELGRLVAESPDLMAPAPTVKISPKNAGWAKAPISVLKLSSVIETALTKHNGFETVGDLAAYHENNGNLSGLERITEAREKRISEALMEFIASQK</sequence>
<protein>
    <submittedName>
        <fullName evidence="2">Uncharacterized protein</fullName>
    </submittedName>
</protein>
<accession>A0A0F9U0L2</accession>
<reference evidence="2" key="1">
    <citation type="journal article" date="2015" name="Nature">
        <title>Complex archaea that bridge the gap between prokaryotes and eukaryotes.</title>
        <authorList>
            <person name="Spang A."/>
            <person name="Saw J.H."/>
            <person name="Jorgensen S.L."/>
            <person name="Zaremba-Niedzwiedzka K."/>
            <person name="Martijn J."/>
            <person name="Lind A.E."/>
            <person name="van Eijk R."/>
            <person name="Schleper C."/>
            <person name="Guy L."/>
            <person name="Ettema T.J."/>
        </authorList>
    </citation>
    <scope>NUCLEOTIDE SEQUENCE</scope>
</reference>
<evidence type="ECO:0000256" key="1">
    <source>
        <dbReference type="SAM" id="MobiDB-lite"/>
    </source>
</evidence>
<feature type="compositionally biased region" description="Low complexity" evidence="1">
    <location>
        <begin position="33"/>
        <end position="42"/>
    </location>
</feature>
<feature type="region of interest" description="Disordered" evidence="1">
    <location>
        <begin position="1"/>
        <end position="77"/>
    </location>
</feature>
<feature type="compositionally biased region" description="Acidic residues" evidence="1">
    <location>
        <begin position="44"/>
        <end position="56"/>
    </location>
</feature>
<comment type="caution">
    <text evidence="2">The sequence shown here is derived from an EMBL/GenBank/DDBJ whole genome shotgun (WGS) entry which is preliminary data.</text>
</comment>